<comment type="caution">
    <text evidence="2">The sequence shown here is derived from an EMBL/GenBank/DDBJ whole genome shotgun (WGS) entry which is preliminary data.</text>
</comment>
<dbReference type="Proteomes" id="UP001157439">
    <property type="component" value="Unassembled WGS sequence"/>
</dbReference>
<keyword evidence="3" id="KW-1185">Reference proteome</keyword>
<feature type="transmembrane region" description="Helical" evidence="1">
    <location>
        <begin position="101"/>
        <end position="125"/>
    </location>
</feature>
<feature type="transmembrane region" description="Helical" evidence="1">
    <location>
        <begin position="75"/>
        <end position="95"/>
    </location>
</feature>
<keyword evidence="1" id="KW-0812">Transmembrane</keyword>
<reference evidence="2 3" key="1">
    <citation type="journal article" date="2014" name="Int. J. Syst. Evol. Microbiol.">
        <title>Complete genome sequence of Corynebacterium casei LMG S-19264T (=DSM 44701T), isolated from a smear-ripened cheese.</title>
        <authorList>
            <consortium name="US DOE Joint Genome Institute (JGI-PGF)"/>
            <person name="Walter F."/>
            <person name="Albersmeier A."/>
            <person name="Kalinowski J."/>
            <person name="Ruckert C."/>
        </authorList>
    </citation>
    <scope>NUCLEOTIDE SEQUENCE [LARGE SCALE GENOMIC DNA]</scope>
    <source>
        <strain evidence="2 3">NBRC 112785</strain>
    </source>
</reference>
<protein>
    <submittedName>
        <fullName evidence="2">Transporter</fullName>
    </submittedName>
</protein>
<dbReference type="Pfam" id="PF20398">
    <property type="entry name" value="DUF6691"/>
    <property type="match status" value="1"/>
</dbReference>
<evidence type="ECO:0000313" key="3">
    <source>
        <dbReference type="Proteomes" id="UP001157439"/>
    </source>
</evidence>
<proteinExistence type="predicted"/>
<dbReference type="AlphaFoldDB" id="A0AA37TMZ4"/>
<evidence type="ECO:0000256" key="1">
    <source>
        <dbReference type="SAM" id="Phobius"/>
    </source>
</evidence>
<dbReference type="EMBL" id="BSPO01000001">
    <property type="protein sequence ID" value="GLS82440.1"/>
    <property type="molecule type" value="Genomic_DNA"/>
</dbReference>
<keyword evidence="1" id="KW-1133">Transmembrane helix</keyword>
<gene>
    <name evidence="2" type="ORF">GCM10007894_04170</name>
</gene>
<sequence>MVSGLLFGAGMIISNMTDPQLVLAFLDIGGHWDPSLAFVMAGALLVYAPVYHFIIKPKQKPLAAQQFSLPTSTKVDSTLLSGAAIFGVGWGLVGICPGPAIASLGGGTNIMLGFVLSMLVGMIAAGQYLNGRLPLPFVGYRRSAVKS</sequence>
<name>A0AA37TMZ4_9GAMM</name>
<dbReference type="InterPro" id="IPR046513">
    <property type="entry name" value="DUF6691"/>
</dbReference>
<keyword evidence="1" id="KW-0472">Membrane</keyword>
<feature type="transmembrane region" description="Helical" evidence="1">
    <location>
        <begin position="34"/>
        <end position="54"/>
    </location>
</feature>
<accession>A0AA37TMZ4</accession>
<evidence type="ECO:0000313" key="2">
    <source>
        <dbReference type="EMBL" id="GLS82440.1"/>
    </source>
</evidence>
<organism evidence="2 3">
    <name type="scientific">Paraferrimonas haliotis</name>
    <dbReference type="NCBI Taxonomy" id="2013866"/>
    <lineage>
        <taxon>Bacteria</taxon>
        <taxon>Pseudomonadati</taxon>
        <taxon>Pseudomonadota</taxon>
        <taxon>Gammaproteobacteria</taxon>
        <taxon>Alteromonadales</taxon>
        <taxon>Ferrimonadaceae</taxon>
        <taxon>Paraferrimonas</taxon>
    </lineage>
</organism>